<evidence type="ECO:0000313" key="4">
    <source>
        <dbReference type="Proteomes" id="UP000563524"/>
    </source>
</evidence>
<feature type="domain" description="Coenzyme Q-binding protein COQ10 START" evidence="2">
    <location>
        <begin position="10"/>
        <end position="139"/>
    </location>
</feature>
<keyword evidence="4" id="KW-1185">Reference proteome</keyword>
<evidence type="ECO:0000313" key="3">
    <source>
        <dbReference type="EMBL" id="MBB4659669.1"/>
    </source>
</evidence>
<accession>A0A840I475</accession>
<name>A0A840I475_9PROT</name>
<dbReference type="EMBL" id="JACHOB010000004">
    <property type="protein sequence ID" value="MBB4659669.1"/>
    <property type="molecule type" value="Genomic_DNA"/>
</dbReference>
<reference evidence="3 4" key="1">
    <citation type="submission" date="2020-08" db="EMBL/GenBank/DDBJ databases">
        <title>Genomic Encyclopedia of Type Strains, Phase IV (KMG-IV): sequencing the most valuable type-strain genomes for metagenomic binning, comparative biology and taxonomic classification.</title>
        <authorList>
            <person name="Goeker M."/>
        </authorList>
    </citation>
    <scope>NUCLEOTIDE SEQUENCE [LARGE SCALE GENOMIC DNA]</scope>
    <source>
        <strain evidence="3 4">DSM 102850</strain>
    </source>
</reference>
<protein>
    <submittedName>
        <fullName evidence="3">Coenzyme Q-binding protein COQ10</fullName>
    </submittedName>
</protein>
<dbReference type="GO" id="GO:0045333">
    <property type="term" value="P:cellular respiration"/>
    <property type="evidence" value="ECO:0007669"/>
    <property type="project" value="InterPro"/>
</dbReference>
<dbReference type="Pfam" id="PF03364">
    <property type="entry name" value="Polyketide_cyc"/>
    <property type="match status" value="1"/>
</dbReference>
<comment type="caution">
    <text evidence="3">The sequence shown here is derived from an EMBL/GenBank/DDBJ whole genome shotgun (WGS) entry which is preliminary data.</text>
</comment>
<evidence type="ECO:0000259" key="2">
    <source>
        <dbReference type="Pfam" id="PF03364"/>
    </source>
</evidence>
<evidence type="ECO:0000256" key="1">
    <source>
        <dbReference type="ARBA" id="ARBA00008918"/>
    </source>
</evidence>
<dbReference type="InterPro" id="IPR005031">
    <property type="entry name" value="COQ10_START"/>
</dbReference>
<organism evidence="3 4">
    <name type="scientific">Parvularcula dongshanensis</name>
    <dbReference type="NCBI Taxonomy" id="1173995"/>
    <lineage>
        <taxon>Bacteria</taxon>
        <taxon>Pseudomonadati</taxon>
        <taxon>Pseudomonadota</taxon>
        <taxon>Alphaproteobacteria</taxon>
        <taxon>Parvularculales</taxon>
        <taxon>Parvularculaceae</taxon>
        <taxon>Parvularcula</taxon>
    </lineage>
</organism>
<proteinExistence type="inferred from homology"/>
<comment type="similarity">
    <text evidence="1">Belongs to the ribosome association toxin RatA family.</text>
</comment>
<dbReference type="Gene3D" id="3.30.530.20">
    <property type="match status" value="1"/>
</dbReference>
<dbReference type="PANTHER" id="PTHR12901:SF10">
    <property type="entry name" value="COENZYME Q-BINDING PROTEIN COQ10, MITOCHONDRIAL"/>
    <property type="match status" value="1"/>
</dbReference>
<dbReference type="AlphaFoldDB" id="A0A840I475"/>
<dbReference type="RefSeq" id="WP_183818482.1">
    <property type="nucleotide sequence ID" value="NZ_JACHOB010000004.1"/>
</dbReference>
<sequence>MPAHHERRALPYTPEQMFDLVADVRDYPRFIPWIEALRVREEAVTDGTGRLLADMVVGYKMFRETMRSEVRLDRGARTIGVDYVRGPLKRLTNDWRFEEDGAGCVVDFRIDFAFKNRLMEAAAGQLMQRGFLKLVEAFEAEAARRYG</sequence>
<dbReference type="SUPFAM" id="SSF55961">
    <property type="entry name" value="Bet v1-like"/>
    <property type="match status" value="1"/>
</dbReference>
<dbReference type="PANTHER" id="PTHR12901">
    <property type="entry name" value="SPERM PROTEIN HOMOLOG"/>
    <property type="match status" value="1"/>
</dbReference>
<dbReference type="InterPro" id="IPR044996">
    <property type="entry name" value="COQ10-like"/>
</dbReference>
<dbReference type="InterPro" id="IPR023393">
    <property type="entry name" value="START-like_dom_sf"/>
</dbReference>
<dbReference type="GO" id="GO:0048039">
    <property type="term" value="F:ubiquinone binding"/>
    <property type="evidence" value="ECO:0007669"/>
    <property type="project" value="InterPro"/>
</dbReference>
<dbReference type="CDD" id="cd07813">
    <property type="entry name" value="COQ10p_like"/>
    <property type="match status" value="1"/>
</dbReference>
<gene>
    <name evidence="3" type="ORF">GGQ59_002206</name>
</gene>
<dbReference type="Proteomes" id="UP000563524">
    <property type="component" value="Unassembled WGS sequence"/>
</dbReference>